<dbReference type="EMBL" id="SDOV01000001">
    <property type="protein sequence ID" value="KAH7645590.1"/>
    <property type="molecule type" value="Genomic_DNA"/>
</dbReference>
<dbReference type="InterPro" id="IPR043502">
    <property type="entry name" value="DNA/RNA_pol_sf"/>
</dbReference>
<proteinExistence type="predicted"/>
<dbReference type="Proteomes" id="UP000828236">
    <property type="component" value="Unassembled WGS sequence"/>
</dbReference>
<protein>
    <recommendedName>
        <fullName evidence="2">CCHC-type domain-containing protein</fullName>
    </recommendedName>
</protein>
<evidence type="ECO:0000313" key="3">
    <source>
        <dbReference type="EMBL" id="KAH7645590.1"/>
    </source>
</evidence>
<dbReference type="SUPFAM" id="SSF50630">
    <property type="entry name" value="Acid proteases"/>
    <property type="match status" value="1"/>
</dbReference>
<dbReference type="SUPFAM" id="SSF56672">
    <property type="entry name" value="DNA/RNA polymerases"/>
    <property type="match status" value="1"/>
</dbReference>
<feature type="domain" description="CCHC-type" evidence="2">
    <location>
        <begin position="277"/>
        <end position="293"/>
    </location>
</feature>
<organism evidence="3">
    <name type="scientific">Dermatophagoides farinae</name>
    <name type="common">American house dust mite</name>
    <dbReference type="NCBI Taxonomy" id="6954"/>
    <lineage>
        <taxon>Eukaryota</taxon>
        <taxon>Metazoa</taxon>
        <taxon>Ecdysozoa</taxon>
        <taxon>Arthropoda</taxon>
        <taxon>Chelicerata</taxon>
        <taxon>Arachnida</taxon>
        <taxon>Acari</taxon>
        <taxon>Acariformes</taxon>
        <taxon>Sarcoptiformes</taxon>
        <taxon>Astigmata</taxon>
        <taxon>Psoroptidia</taxon>
        <taxon>Analgoidea</taxon>
        <taxon>Pyroglyphidae</taxon>
        <taxon>Dermatophagoidinae</taxon>
        <taxon>Dermatophagoides</taxon>
    </lineage>
</organism>
<dbReference type="Gene3D" id="4.10.60.10">
    <property type="entry name" value="Zinc finger, CCHC-type"/>
    <property type="match status" value="1"/>
</dbReference>
<dbReference type="AlphaFoldDB" id="A0A9D4P9L7"/>
<feature type="region of interest" description="Disordered" evidence="1">
    <location>
        <begin position="348"/>
        <end position="373"/>
    </location>
</feature>
<dbReference type="Gene3D" id="3.10.10.10">
    <property type="entry name" value="HIV Type 1 Reverse Transcriptase, subunit A, domain 1"/>
    <property type="match status" value="1"/>
</dbReference>
<dbReference type="GO" id="GO:0071897">
    <property type="term" value="P:DNA biosynthetic process"/>
    <property type="evidence" value="ECO:0007669"/>
    <property type="project" value="UniProtKB-ARBA"/>
</dbReference>
<dbReference type="Gene3D" id="3.30.70.270">
    <property type="match status" value="1"/>
</dbReference>
<dbReference type="InterPro" id="IPR021109">
    <property type="entry name" value="Peptidase_aspartic_dom_sf"/>
</dbReference>
<dbReference type="GO" id="GO:0008270">
    <property type="term" value="F:zinc ion binding"/>
    <property type="evidence" value="ECO:0007669"/>
    <property type="project" value="InterPro"/>
</dbReference>
<dbReference type="GO" id="GO:0003676">
    <property type="term" value="F:nucleic acid binding"/>
    <property type="evidence" value="ECO:0007669"/>
    <property type="project" value="InterPro"/>
</dbReference>
<dbReference type="InterPro" id="IPR005312">
    <property type="entry name" value="DUF1759"/>
</dbReference>
<name>A0A9D4P9L7_DERFA</name>
<dbReference type="Pfam" id="PF12384">
    <property type="entry name" value="Peptidase_A2B"/>
    <property type="match status" value="1"/>
</dbReference>
<evidence type="ECO:0000256" key="1">
    <source>
        <dbReference type="SAM" id="MobiDB-lite"/>
    </source>
</evidence>
<dbReference type="InterPro" id="IPR024650">
    <property type="entry name" value="Peptidase_A2B"/>
</dbReference>
<dbReference type="SMART" id="SM00343">
    <property type="entry name" value="ZnF_C2HC"/>
    <property type="match status" value="2"/>
</dbReference>
<reference evidence="3" key="1">
    <citation type="submission" date="2020-06" db="EMBL/GenBank/DDBJ databases">
        <authorList>
            <person name="Ji K."/>
            <person name="Li J."/>
        </authorList>
    </citation>
    <scope>NUCLEOTIDE SEQUENCE</scope>
    <source>
        <strain evidence="3">JKM2019</strain>
        <tissue evidence="3">Whole body</tissue>
    </source>
</reference>
<reference evidence="3" key="2">
    <citation type="journal article" date="2021" name="World Allergy Organ. J.">
        <title>Chromosome-level assembly of Dermatophagoides farinae genome and transcriptome reveals two novel allergens Der f 37 and Der f 39.</title>
        <authorList>
            <person name="Chen J."/>
            <person name="Cai Z."/>
            <person name="Fan D."/>
            <person name="Hu J."/>
            <person name="Hou Y."/>
            <person name="He Y."/>
            <person name="Zhang Z."/>
            <person name="Zhao Z."/>
            <person name="Gao P."/>
            <person name="Hu W."/>
            <person name="Sun J."/>
            <person name="Li J."/>
            <person name="Ji K."/>
        </authorList>
    </citation>
    <scope>NUCLEOTIDE SEQUENCE</scope>
    <source>
        <strain evidence="3">JKM2019</strain>
    </source>
</reference>
<dbReference type="InterPro" id="IPR001878">
    <property type="entry name" value="Znf_CCHC"/>
</dbReference>
<evidence type="ECO:0000259" key="2">
    <source>
        <dbReference type="SMART" id="SM00343"/>
    </source>
</evidence>
<accession>A0A9D4P9L7</accession>
<dbReference type="Pfam" id="PF03564">
    <property type="entry name" value="DUF1759"/>
    <property type="match status" value="1"/>
</dbReference>
<comment type="caution">
    <text evidence="3">The sequence shown here is derived from an EMBL/GenBank/DDBJ whole genome shotgun (WGS) entry which is preliminary data.</text>
</comment>
<gene>
    <name evidence="3" type="ORF">HUG17_1128</name>
</gene>
<sequence>MGPKNLHMDERTEKKSTMMMMMMIVNQLQAITIDEDDLIPNLSAIPVSIPSTSHVSNNNFSSTIQHQPAVSNLSLNVYPTSVRASDLLTFDGNVINWIPFKTSFDDEVLSNPNLLDTKKRNLLLKVLHGSALDRAMDLVRQGKTLQSIWSSLNDYYNSPSKIDEHLTKQIRSLAFVNSPFESAKLEIMLREIRRLSSTCVSLGAAYLARSNSLVKEILWKCGRPLREKLCHVESLSQLEKELEKLYKSALCLDSFDRRESARPSRSSHPVAAMSVARCVFCNRSNHQSADCQSSISVDEKRRIINSNSLCFKCLSPGHRASTCSRAASIRCRVCRLSHPTVLHQVRLNNHSNSSNNNNSVHPSTSVSSSPSVAASSTSASTAASVPSTSSSTSGVAAISVLSNSSDLSMIPSSSSSIPSSPSPMVSLSSSNSLAYVSSSESSSVAGISSSSENSLVARYDGVASPSITIERPAFVINLCGRKCMVWLDTCSPFTLIRSDLVNMNDCVSAPSICLSGFSGGSATITNKKISVILESNVTRVSIDAYVITNLHHCDLIIGTDMLSRITRIDPLKSLKWESKFGDIHYGPVAAIEHFNIDDDDDDDEDNFDMHVTRLDNGRFEAKLPFLTHSRPPPNFQKALSLLNKLVARLQSRNFYDVYRDEFMKYVSSGQAVEINDTDGFFIPHHAVLRSESSSSPIRIVFNASFGRESSLNNLLWKGSVMGLDVLPHLIRIRLFKYFCTADLRKAFLQIAIYPEHQKYLRLLWKENDNQIKKYQMTVLPFGVIS</sequence>
<feature type="domain" description="CCHC-type" evidence="2">
    <location>
        <begin position="309"/>
        <end position="325"/>
    </location>
</feature>
<dbReference type="PANTHER" id="PTHR47331">
    <property type="entry name" value="PHD-TYPE DOMAIN-CONTAINING PROTEIN"/>
    <property type="match status" value="1"/>
</dbReference>
<dbReference type="InterPro" id="IPR043128">
    <property type="entry name" value="Rev_trsase/Diguanyl_cyclase"/>
</dbReference>
<dbReference type="CDD" id="cd00303">
    <property type="entry name" value="retropepsin_like"/>
    <property type="match status" value="1"/>
</dbReference>
<dbReference type="PANTHER" id="PTHR47331:SF5">
    <property type="entry name" value="RIBONUCLEASE H"/>
    <property type="match status" value="1"/>
</dbReference>